<keyword evidence="1" id="KW-0805">Transcription regulation</keyword>
<dbReference type="GO" id="GO:0003677">
    <property type="term" value="F:DNA binding"/>
    <property type="evidence" value="ECO:0007669"/>
    <property type="project" value="UniProtKB-KW"/>
</dbReference>
<dbReference type="GO" id="GO:0003700">
    <property type="term" value="F:DNA-binding transcription factor activity"/>
    <property type="evidence" value="ECO:0007669"/>
    <property type="project" value="InterPro"/>
</dbReference>
<dbReference type="PROSITE" id="PS50949">
    <property type="entry name" value="HTH_GNTR"/>
    <property type="match status" value="1"/>
</dbReference>
<dbReference type="PANTHER" id="PTHR43537:SF44">
    <property type="entry name" value="GNTR FAMILY REGULATORY PROTEIN"/>
    <property type="match status" value="1"/>
</dbReference>
<keyword evidence="6" id="KW-1185">Reference proteome</keyword>
<dbReference type="RefSeq" id="WP_176734870.1">
    <property type="nucleotide sequence ID" value="NZ_FMCT01000006.1"/>
</dbReference>
<reference evidence="6" key="1">
    <citation type="submission" date="2016-06" db="EMBL/GenBank/DDBJ databases">
        <authorList>
            <person name="Varghese N."/>
            <person name="Submissions Spin"/>
        </authorList>
    </citation>
    <scope>NUCLEOTIDE SEQUENCE [LARGE SCALE GENOMIC DNA]</scope>
    <source>
        <strain evidence="6">DSM 43168</strain>
    </source>
</reference>
<gene>
    <name evidence="5" type="ORF">GA0070563_1063</name>
</gene>
<name>A0A1C4YCE9_9ACTN</name>
<protein>
    <submittedName>
        <fullName evidence="5">Regulatory protein, gntR family</fullName>
    </submittedName>
</protein>
<dbReference type="Pfam" id="PF00392">
    <property type="entry name" value="GntR"/>
    <property type="match status" value="1"/>
</dbReference>
<dbReference type="Gene3D" id="1.10.10.10">
    <property type="entry name" value="Winged helix-like DNA-binding domain superfamily/Winged helix DNA-binding domain"/>
    <property type="match status" value="1"/>
</dbReference>
<dbReference type="PRINTS" id="PR00035">
    <property type="entry name" value="HTHGNTR"/>
</dbReference>
<organism evidence="5 6">
    <name type="scientific">Micromonospora carbonacea</name>
    <dbReference type="NCBI Taxonomy" id="47853"/>
    <lineage>
        <taxon>Bacteria</taxon>
        <taxon>Bacillati</taxon>
        <taxon>Actinomycetota</taxon>
        <taxon>Actinomycetes</taxon>
        <taxon>Micromonosporales</taxon>
        <taxon>Micromonosporaceae</taxon>
        <taxon>Micromonospora</taxon>
    </lineage>
</organism>
<evidence type="ECO:0000256" key="1">
    <source>
        <dbReference type="ARBA" id="ARBA00023015"/>
    </source>
</evidence>
<dbReference type="InterPro" id="IPR036390">
    <property type="entry name" value="WH_DNA-bd_sf"/>
</dbReference>
<accession>A0A1C4YCE9</accession>
<dbReference type="Proteomes" id="UP000183585">
    <property type="component" value="Unassembled WGS sequence"/>
</dbReference>
<dbReference type="InterPro" id="IPR000524">
    <property type="entry name" value="Tscrpt_reg_HTH_GntR"/>
</dbReference>
<evidence type="ECO:0000313" key="6">
    <source>
        <dbReference type="Proteomes" id="UP000183585"/>
    </source>
</evidence>
<dbReference type="SMART" id="SM00345">
    <property type="entry name" value="HTH_GNTR"/>
    <property type="match status" value="1"/>
</dbReference>
<proteinExistence type="predicted"/>
<evidence type="ECO:0000256" key="2">
    <source>
        <dbReference type="ARBA" id="ARBA00023125"/>
    </source>
</evidence>
<feature type="domain" description="HTH gntR-type" evidence="4">
    <location>
        <begin position="7"/>
        <end position="75"/>
    </location>
</feature>
<dbReference type="SUPFAM" id="SSF46785">
    <property type="entry name" value="Winged helix' DNA-binding domain"/>
    <property type="match status" value="1"/>
</dbReference>
<dbReference type="AlphaFoldDB" id="A0A1C4YCE9"/>
<sequence>MVDRDWRYSSTELAAMLRDQILTGQLPPGSPFPSDRWLRETHGVGRSLVRAAVRVLRAEGLVVTRQGQATRVRTVHPKQPIDMTGVVRVEVRMPTAPERDAMLDGPDDGVPVWVVWRIGDDRPTLLPGDGWMLPGPAHDTSGSGS</sequence>
<dbReference type="InterPro" id="IPR036388">
    <property type="entry name" value="WH-like_DNA-bd_sf"/>
</dbReference>
<dbReference type="EMBL" id="FMCT01000006">
    <property type="protein sequence ID" value="SCF18409.1"/>
    <property type="molecule type" value="Genomic_DNA"/>
</dbReference>
<keyword evidence="2" id="KW-0238">DNA-binding</keyword>
<dbReference type="CDD" id="cd07377">
    <property type="entry name" value="WHTH_GntR"/>
    <property type="match status" value="1"/>
</dbReference>
<keyword evidence="3" id="KW-0804">Transcription</keyword>
<evidence type="ECO:0000313" key="5">
    <source>
        <dbReference type="EMBL" id="SCF18409.1"/>
    </source>
</evidence>
<dbReference type="PANTHER" id="PTHR43537">
    <property type="entry name" value="TRANSCRIPTIONAL REGULATOR, GNTR FAMILY"/>
    <property type="match status" value="1"/>
</dbReference>
<evidence type="ECO:0000256" key="3">
    <source>
        <dbReference type="ARBA" id="ARBA00023163"/>
    </source>
</evidence>
<evidence type="ECO:0000259" key="4">
    <source>
        <dbReference type="PROSITE" id="PS50949"/>
    </source>
</evidence>